<evidence type="ECO:0000256" key="4">
    <source>
        <dbReference type="ARBA" id="ARBA00022840"/>
    </source>
</evidence>
<evidence type="ECO:0000259" key="6">
    <source>
        <dbReference type="PROSITE" id="PS51192"/>
    </source>
</evidence>
<name>A0A1L9BDZ8_9BACT</name>
<dbReference type="InterPro" id="IPR038718">
    <property type="entry name" value="SNF2-like_sf"/>
</dbReference>
<dbReference type="PANTHER" id="PTHR10799">
    <property type="entry name" value="SNF2/RAD54 HELICASE FAMILY"/>
    <property type="match status" value="1"/>
</dbReference>
<dbReference type="GO" id="GO:0004386">
    <property type="term" value="F:helicase activity"/>
    <property type="evidence" value="ECO:0007669"/>
    <property type="project" value="UniProtKB-KW"/>
</dbReference>
<reference evidence="9" key="1">
    <citation type="submission" date="2016-11" db="EMBL/GenBank/DDBJ databases">
        <authorList>
            <person name="Shukria A."/>
            <person name="Stevens D.C."/>
        </authorList>
    </citation>
    <scope>NUCLEOTIDE SEQUENCE [LARGE SCALE GENOMIC DNA]</scope>
    <source>
        <strain evidence="9">Cbfe23</strain>
    </source>
</reference>
<feature type="domain" description="Helicase C-terminal" evidence="7">
    <location>
        <begin position="454"/>
        <end position="609"/>
    </location>
</feature>
<keyword evidence="1" id="KW-0547">Nucleotide-binding</keyword>
<dbReference type="Pfam" id="PF00176">
    <property type="entry name" value="SNF2-rel_dom"/>
    <property type="match status" value="1"/>
</dbReference>
<dbReference type="SMART" id="SM00487">
    <property type="entry name" value="DEXDc"/>
    <property type="match status" value="1"/>
</dbReference>
<comment type="caution">
    <text evidence="8">The sequence shown here is derived from an EMBL/GenBank/DDBJ whole genome shotgun (WGS) entry which is preliminary data.</text>
</comment>
<evidence type="ECO:0000313" key="8">
    <source>
        <dbReference type="EMBL" id="OJH40465.1"/>
    </source>
</evidence>
<evidence type="ECO:0000259" key="7">
    <source>
        <dbReference type="PROSITE" id="PS51194"/>
    </source>
</evidence>
<keyword evidence="2" id="KW-0378">Hydrolase</keyword>
<evidence type="ECO:0000256" key="1">
    <source>
        <dbReference type="ARBA" id="ARBA00022741"/>
    </source>
</evidence>
<dbReference type="InterPro" id="IPR001650">
    <property type="entry name" value="Helicase_C-like"/>
</dbReference>
<proteinExistence type="predicted"/>
<evidence type="ECO:0000256" key="3">
    <source>
        <dbReference type="ARBA" id="ARBA00022806"/>
    </source>
</evidence>
<dbReference type="PROSITE" id="PS51192">
    <property type="entry name" value="HELICASE_ATP_BIND_1"/>
    <property type="match status" value="1"/>
</dbReference>
<dbReference type="Gene3D" id="3.40.50.300">
    <property type="entry name" value="P-loop containing nucleotide triphosphate hydrolases"/>
    <property type="match status" value="1"/>
</dbReference>
<dbReference type="GO" id="GO:0005524">
    <property type="term" value="F:ATP binding"/>
    <property type="evidence" value="ECO:0007669"/>
    <property type="project" value="UniProtKB-KW"/>
</dbReference>
<dbReference type="CDD" id="cd18011">
    <property type="entry name" value="DEXDc_RapA"/>
    <property type="match status" value="1"/>
</dbReference>
<dbReference type="Pfam" id="PF00271">
    <property type="entry name" value="Helicase_C"/>
    <property type="match status" value="1"/>
</dbReference>
<dbReference type="InterPro" id="IPR057342">
    <property type="entry name" value="DEXDc_RapA"/>
</dbReference>
<gene>
    <name evidence="8" type="ORF">BON30_15765</name>
</gene>
<dbReference type="InterPro" id="IPR000330">
    <property type="entry name" value="SNF2_N"/>
</dbReference>
<organism evidence="8 9">
    <name type="scientific">Cystobacter ferrugineus</name>
    <dbReference type="NCBI Taxonomy" id="83449"/>
    <lineage>
        <taxon>Bacteria</taxon>
        <taxon>Pseudomonadati</taxon>
        <taxon>Myxococcota</taxon>
        <taxon>Myxococcia</taxon>
        <taxon>Myxococcales</taxon>
        <taxon>Cystobacterineae</taxon>
        <taxon>Archangiaceae</taxon>
        <taxon>Cystobacter</taxon>
    </lineage>
</organism>
<evidence type="ECO:0000313" key="9">
    <source>
        <dbReference type="Proteomes" id="UP000182229"/>
    </source>
</evidence>
<reference evidence="8 9" key="2">
    <citation type="submission" date="2016-12" db="EMBL/GenBank/DDBJ databases">
        <title>Draft Genome Sequence of Cystobacter ferrugineus Strain Cbfe23.</title>
        <authorList>
            <person name="Akbar S."/>
            <person name="Dowd S.E."/>
            <person name="Stevens D.C."/>
        </authorList>
    </citation>
    <scope>NUCLEOTIDE SEQUENCE [LARGE SCALE GENOMIC DNA]</scope>
    <source>
        <strain evidence="8 9">Cbfe23</strain>
    </source>
</reference>
<accession>A0A1L9BDZ8</accession>
<keyword evidence="4" id="KW-0067">ATP-binding</keyword>
<keyword evidence="5" id="KW-0175">Coiled coil</keyword>
<dbReference type="InterPro" id="IPR027417">
    <property type="entry name" value="P-loop_NTPase"/>
</dbReference>
<dbReference type="PROSITE" id="PS51194">
    <property type="entry name" value="HELICASE_CTER"/>
    <property type="match status" value="1"/>
</dbReference>
<protein>
    <submittedName>
        <fullName evidence="8">Helicase</fullName>
    </submittedName>
</protein>
<keyword evidence="9" id="KW-1185">Reference proteome</keyword>
<feature type="coiled-coil region" evidence="5">
    <location>
        <begin position="883"/>
        <end position="921"/>
    </location>
</feature>
<evidence type="ECO:0000256" key="5">
    <source>
        <dbReference type="SAM" id="Coils"/>
    </source>
</evidence>
<feature type="domain" description="Helicase ATP-binding" evidence="6">
    <location>
        <begin position="98"/>
        <end position="259"/>
    </location>
</feature>
<evidence type="ECO:0000256" key="2">
    <source>
        <dbReference type="ARBA" id="ARBA00022801"/>
    </source>
</evidence>
<keyword evidence="3 8" id="KW-0347">Helicase</keyword>
<dbReference type="SUPFAM" id="SSF52540">
    <property type="entry name" value="P-loop containing nucleoside triphosphate hydrolases"/>
    <property type="match status" value="2"/>
</dbReference>
<dbReference type="STRING" id="83449.BON30_15765"/>
<dbReference type="EMBL" id="MPIN01000003">
    <property type="protein sequence ID" value="OJH40465.1"/>
    <property type="molecule type" value="Genomic_DNA"/>
</dbReference>
<dbReference type="InterPro" id="IPR014001">
    <property type="entry name" value="Helicase_ATP-bd"/>
</dbReference>
<dbReference type="GO" id="GO:0016787">
    <property type="term" value="F:hydrolase activity"/>
    <property type="evidence" value="ECO:0007669"/>
    <property type="project" value="UniProtKB-KW"/>
</dbReference>
<dbReference type="Proteomes" id="UP000182229">
    <property type="component" value="Unassembled WGS sequence"/>
</dbReference>
<dbReference type="Gene3D" id="3.40.50.10810">
    <property type="entry name" value="Tandem AAA-ATPase domain"/>
    <property type="match status" value="1"/>
</dbReference>
<dbReference type="InterPro" id="IPR049730">
    <property type="entry name" value="SNF2/RAD54-like_C"/>
</dbReference>
<dbReference type="CDD" id="cd18793">
    <property type="entry name" value="SF2_C_SNF"/>
    <property type="match status" value="1"/>
</dbReference>
<sequence length="939" mass="105930">MLHACVATHDTDGDRRLAEAREFRELRVVADAAAVMASEEALSSEAGQQAQALTPFHERLLAEELTIKSSDSRERLAGALAEARVDLNPHQLEAACFALDSLSRGGCMLADEVGLGKTIEAGMVLAQLMAEGKTRILILAPAVLRAQWNSELREKFDLESVMVDGRTVRATGNCFDQPFPVICSHPFAANKAALVAEIPWDVVVIDEAHRLRNAYKAGHKTGQALRAALSGRPKLLLTATPLQNDLMELFGLVTLLDEQILGPEHAFRSRYRLEGETGGLPGDVATELKERLAPVVQRTLRRQVREYVRYTNRRSIVEDFAPSPEEHDLYEKVSEYLRRSEVAAIEPGKKTLLTLCYRKLLASSTYAIAPTLRRLSENLTKRLEAARLGQRALGFFEPEEAKQFAEEGEEWLEDSSAKPVSIRTLENEMWELKQYADLADSIKVNAKGEALLRALERTFKVMKGQGWPEKALIFTESKRTQQYLCTLLSQNGYEGKISLLSGDAAGGPEERRALVNEFREKTQILICTEAGAEGLNLQFCNLVVNYDLPWNPQRVEQRIGRCHRYGQQRDVLVINFLNRRNAADARLYELLEKKLNLFDGVFGASDEILGALESGVDFERRILDIYQSCRHPDDINAAFDKLRSDMEGRISERMTEARSVLMERFDGDVRRRLRIAGAQTKEALEKRQQGARALTGSVLGSHASGRLQVAKAAYAVRDRTHDAINYLQLNAAGLPARLARLAGSEGWWFVYKCETTGLKAEERMLHLVLVLERDGKSFRALPLEDGEHFMKLVGKEERRRQPPPVSVTLMQEQALMAAKDEVLRAAERRNALELDLARERADRFAEDCLLESREAVERSREAWMEARRHVCAEEEPSERVKARAHAERLEREYRKKLASLRNEEEKRYAAKDRQIADLANKAKVTEKRSLIASAYFWLS</sequence>
<dbReference type="AlphaFoldDB" id="A0A1L9BDZ8"/>
<dbReference type="SMART" id="SM00490">
    <property type="entry name" value="HELICc"/>
    <property type="match status" value="1"/>
</dbReference>